<sequence length="254" mass="28362">MVVGFNSFTTLARTVLHQSHVDGNEIWSLEGGGTATTTDGLVTSNMLRSSTSLLSWRILPTARSTSGISPLQHRLSSSTPFPFKPPPIRQRLRPLIPFFIYWTIITSLAVHLLRLRISSQEELDKRKAQVSVLSDLVEKLARGEDVDDDTVQRELEMVGLRERTALTRGMDGELRDTADVKWLEVLFGKKRSVTVSAEEDKEKEEKTIEEWAQVINEATKSPSPPPDTASSRPKIPEKPMAQARRAPSSNVYLG</sequence>
<dbReference type="AlphaFoldDB" id="A0AAW0Z2K4"/>
<protein>
    <recommendedName>
        <fullName evidence="4">Endoplasmic reticulum transmembrane protein</fullName>
    </recommendedName>
</protein>
<reference evidence="2 3" key="1">
    <citation type="journal article" date="2024" name="bioRxiv">
        <title>Comparative genomics of Cryptococcus and Kwoniella reveals pathogenesis evolution and contrasting karyotype dynamics via intercentromeric recombination or chromosome fusion.</title>
        <authorList>
            <person name="Coelho M.A."/>
            <person name="David-Palma M."/>
            <person name="Shea T."/>
            <person name="Bowers K."/>
            <person name="McGinley-Smith S."/>
            <person name="Mohammad A.W."/>
            <person name="Gnirke A."/>
            <person name="Yurkov A.M."/>
            <person name="Nowrousian M."/>
            <person name="Sun S."/>
            <person name="Cuomo C.A."/>
            <person name="Heitman J."/>
        </authorList>
    </citation>
    <scope>NUCLEOTIDE SEQUENCE [LARGE SCALE GENOMIC DNA]</scope>
    <source>
        <strain evidence="2 3">CBS 13917</strain>
    </source>
</reference>
<feature type="region of interest" description="Disordered" evidence="1">
    <location>
        <begin position="216"/>
        <end position="254"/>
    </location>
</feature>
<name>A0AAW0Z2K4_9TREE</name>
<dbReference type="Pfam" id="PF17254">
    <property type="entry name" value="DUF5321"/>
    <property type="match status" value="1"/>
</dbReference>
<keyword evidence="3" id="KW-1185">Reference proteome</keyword>
<evidence type="ECO:0000256" key="1">
    <source>
        <dbReference type="SAM" id="MobiDB-lite"/>
    </source>
</evidence>
<dbReference type="RefSeq" id="XP_066804632.1">
    <property type="nucleotide sequence ID" value="XM_066944709.1"/>
</dbReference>
<evidence type="ECO:0008006" key="4">
    <source>
        <dbReference type="Google" id="ProtNLM"/>
    </source>
</evidence>
<proteinExistence type="predicted"/>
<accession>A0AAW0Z2K4</accession>
<dbReference type="EMBL" id="JBCAWK010000003">
    <property type="protein sequence ID" value="KAK8864336.1"/>
    <property type="molecule type" value="Genomic_DNA"/>
</dbReference>
<gene>
    <name evidence="2" type="ORF">IAR55_001583</name>
</gene>
<dbReference type="Proteomes" id="UP001388673">
    <property type="component" value="Unassembled WGS sequence"/>
</dbReference>
<comment type="caution">
    <text evidence="2">The sequence shown here is derived from an EMBL/GenBank/DDBJ whole genome shotgun (WGS) entry which is preliminary data.</text>
</comment>
<organism evidence="2 3">
    <name type="scientific">Kwoniella newhampshirensis</name>
    <dbReference type="NCBI Taxonomy" id="1651941"/>
    <lineage>
        <taxon>Eukaryota</taxon>
        <taxon>Fungi</taxon>
        <taxon>Dikarya</taxon>
        <taxon>Basidiomycota</taxon>
        <taxon>Agaricomycotina</taxon>
        <taxon>Tremellomycetes</taxon>
        <taxon>Tremellales</taxon>
        <taxon>Cryptococcaceae</taxon>
        <taxon>Kwoniella</taxon>
    </lineage>
</organism>
<dbReference type="GeneID" id="92178842"/>
<evidence type="ECO:0000313" key="2">
    <source>
        <dbReference type="EMBL" id="KAK8864336.1"/>
    </source>
</evidence>
<evidence type="ECO:0000313" key="3">
    <source>
        <dbReference type="Proteomes" id="UP001388673"/>
    </source>
</evidence>
<dbReference type="KEGG" id="kne:92178842"/>
<dbReference type="InterPro" id="IPR035213">
    <property type="entry name" value="DUF5321"/>
</dbReference>